<evidence type="ECO:0000313" key="2">
    <source>
        <dbReference type="EMBL" id="KAG5986833.1"/>
    </source>
</evidence>
<dbReference type="EMBL" id="SRPW01003494">
    <property type="protein sequence ID" value="KAG5986833.1"/>
    <property type="molecule type" value="Genomic_DNA"/>
</dbReference>
<sequence length="74" mass="7959">MPGSAPRIALVTGATGLLGREVTNAFRRSPGWTVKGAGYSRADGVDVLRLNLENEDTAELEKLLNETKPDVIIH</sequence>
<accession>A0A9P7N4C0</accession>
<name>A0A9P7N4C0_9HYPO</name>
<dbReference type="SUPFAM" id="SSF51735">
    <property type="entry name" value="NAD(P)-binding Rossmann-fold domains"/>
    <property type="match status" value="1"/>
</dbReference>
<dbReference type="InterPro" id="IPR001509">
    <property type="entry name" value="Epimerase_deHydtase"/>
</dbReference>
<evidence type="ECO:0000259" key="1">
    <source>
        <dbReference type="Pfam" id="PF01370"/>
    </source>
</evidence>
<proteinExistence type="predicted"/>
<dbReference type="Gene3D" id="3.40.50.720">
    <property type="entry name" value="NAD(P)-binding Rossmann-like Domain"/>
    <property type="match status" value="1"/>
</dbReference>
<protein>
    <recommendedName>
        <fullName evidence="1">NAD-dependent epimerase/dehydratase domain-containing protein</fullName>
    </recommendedName>
</protein>
<organism evidence="2 3">
    <name type="scientific">Claviceps pusilla</name>
    <dbReference type="NCBI Taxonomy" id="123648"/>
    <lineage>
        <taxon>Eukaryota</taxon>
        <taxon>Fungi</taxon>
        <taxon>Dikarya</taxon>
        <taxon>Ascomycota</taxon>
        <taxon>Pezizomycotina</taxon>
        <taxon>Sordariomycetes</taxon>
        <taxon>Hypocreomycetidae</taxon>
        <taxon>Hypocreales</taxon>
        <taxon>Clavicipitaceae</taxon>
        <taxon>Claviceps</taxon>
    </lineage>
</organism>
<dbReference type="Pfam" id="PF01370">
    <property type="entry name" value="Epimerase"/>
    <property type="match status" value="1"/>
</dbReference>
<dbReference type="OrthoDB" id="6235964at2759"/>
<evidence type="ECO:0000313" key="3">
    <source>
        <dbReference type="Proteomes" id="UP000748025"/>
    </source>
</evidence>
<feature type="non-terminal residue" evidence="2">
    <location>
        <position position="74"/>
    </location>
</feature>
<dbReference type="AlphaFoldDB" id="A0A9P7N4C0"/>
<feature type="domain" description="NAD-dependent epimerase/dehydratase" evidence="1">
    <location>
        <begin position="9"/>
        <end position="74"/>
    </location>
</feature>
<reference evidence="2" key="1">
    <citation type="journal article" date="2020" name="bioRxiv">
        <title>Whole genome comparisons of ergot fungi reveals the divergence and evolution of species within the genus Claviceps are the result of varying mechanisms driving genome evolution and host range expansion.</title>
        <authorList>
            <person name="Wyka S.A."/>
            <person name="Mondo S.J."/>
            <person name="Liu M."/>
            <person name="Dettman J."/>
            <person name="Nalam V."/>
            <person name="Broders K.D."/>
        </authorList>
    </citation>
    <scope>NUCLEOTIDE SEQUENCE</scope>
    <source>
        <strain evidence="2">CCC 602</strain>
    </source>
</reference>
<dbReference type="Proteomes" id="UP000748025">
    <property type="component" value="Unassembled WGS sequence"/>
</dbReference>
<comment type="caution">
    <text evidence="2">The sequence shown here is derived from an EMBL/GenBank/DDBJ whole genome shotgun (WGS) entry which is preliminary data.</text>
</comment>
<dbReference type="InterPro" id="IPR036291">
    <property type="entry name" value="NAD(P)-bd_dom_sf"/>
</dbReference>
<gene>
    <name evidence="2" type="ORF">E4U43_005332</name>
</gene>
<keyword evidence="3" id="KW-1185">Reference proteome</keyword>